<evidence type="ECO:0000313" key="4">
    <source>
        <dbReference type="RefSeq" id="XP_056697403.1"/>
    </source>
</evidence>
<dbReference type="Pfam" id="PF26133">
    <property type="entry name" value="DUF8039"/>
    <property type="match status" value="1"/>
</dbReference>
<dbReference type="InterPro" id="IPR058352">
    <property type="entry name" value="DUF8039"/>
</dbReference>
<feature type="region of interest" description="Disordered" evidence="1">
    <location>
        <begin position="1"/>
        <end position="52"/>
    </location>
</feature>
<dbReference type="GeneID" id="130471361"/>
<accession>A0ABM3RP66</accession>
<dbReference type="RefSeq" id="XP_056697403.1">
    <property type="nucleotide sequence ID" value="XM_056841425.1"/>
</dbReference>
<name>A0ABM3RP66_SPIOL</name>
<dbReference type="Proteomes" id="UP000813463">
    <property type="component" value="Chromosome 4"/>
</dbReference>
<evidence type="ECO:0000259" key="2">
    <source>
        <dbReference type="Pfam" id="PF26133"/>
    </source>
</evidence>
<evidence type="ECO:0000256" key="1">
    <source>
        <dbReference type="SAM" id="MobiDB-lite"/>
    </source>
</evidence>
<reference evidence="4" key="2">
    <citation type="submission" date="2025-08" db="UniProtKB">
        <authorList>
            <consortium name="RefSeq"/>
        </authorList>
    </citation>
    <scope>IDENTIFICATION</scope>
    <source>
        <tissue evidence="4">Leaf</tissue>
    </source>
</reference>
<dbReference type="PANTHER" id="PTHR33018">
    <property type="entry name" value="OS10G0338966 PROTEIN-RELATED"/>
    <property type="match status" value="1"/>
</dbReference>
<feature type="domain" description="DUF8039" evidence="2">
    <location>
        <begin position="62"/>
        <end position="152"/>
    </location>
</feature>
<organism evidence="3 4">
    <name type="scientific">Spinacia oleracea</name>
    <name type="common">Spinach</name>
    <dbReference type="NCBI Taxonomy" id="3562"/>
    <lineage>
        <taxon>Eukaryota</taxon>
        <taxon>Viridiplantae</taxon>
        <taxon>Streptophyta</taxon>
        <taxon>Embryophyta</taxon>
        <taxon>Tracheophyta</taxon>
        <taxon>Spermatophyta</taxon>
        <taxon>Magnoliopsida</taxon>
        <taxon>eudicotyledons</taxon>
        <taxon>Gunneridae</taxon>
        <taxon>Pentapetalae</taxon>
        <taxon>Caryophyllales</taxon>
        <taxon>Chenopodiaceae</taxon>
        <taxon>Chenopodioideae</taxon>
        <taxon>Anserineae</taxon>
        <taxon>Spinacia</taxon>
    </lineage>
</organism>
<reference evidence="3" key="1">
    <citation type="journal article" date="2021" name="Nat. Commun.">
        <title>Genomic analyses provide insights into spinach domestication and the genetic basis of agronomic traits.</title>
        <authorList>
            <person name="Cai X."/>
            <person name="Sun X."/>
            <person name="Xu C."/>
            <person name="Sun H."/>
            <person name="Wang X."/>
            <person name="Ge C."/>
            <person name="Zhang Z."/>
            <person name="Wang Q."/>
            <person name="Fei Z."/>
            <person name="Jiao C."/>
            <person name="Wang Q."/>
        </authorList>
    </citation>
    <scope>NUCLEOTIDE SEQUENCE [LARGE SCALE GENOMIC DNA]</scope>
    <source>
        <strain evidence="3">cv. Varoflay</strain>
    </source>
</reference>
<sequence>MREELKASMKANLPSILESMGLSPKLPSKPPSNHSQRSPPKQMELPHEKALPSEFEEVRSSFEGETTCHLILKDPESGAMYDVASTTAYPPRENEVCHTVLLLPGHLKVKIQKVPNEFLGLPLSVPVPAFDIEAMENAIGTYVQWPTTLMRFSVEVIRF</sequence>
<evidence type="ECO:0000313" key="3">
    <source>
        <dbReference type="Proteomes" id="UP000813463"/>
    </source>
</evidence>
<dbReference type="PANTHER" id="PTHR33018:SF37">
    <property type="entry name" value="TRANSPOSASE TNP1_EN_SPM-LIKE DOMAIN-CONTAINING PROTEIN"/>
    <property type="match status" value="1"/>
</dbReference>
<proteinExistence type="predicted"/>
<protein>
    <recommendedName>
        <fullName evidence="2">DUF8039 domain-containing protein</fullName>
    </recommendedName>
</protein>
<gene>
    <name evidence="4" type="primary">LOC130471361</name>
</gene>
<keyword evidence="3" id="KW-1185">Reference proteome</keyword>